<keyword evidence="3" id="KW-0560">Oxidoreductase</keyword>
<evidence type="ECO:0008006" key="7">
    <source>
        <dbReference type="Google" id="ProtNLM"/>
    </source>
</evidence>
<evidence type="ECO:0000313" key="6">
    <source>
        <dbReference type="Proteomes" id="UP000005627"/>
    </source>
</evidence>
<keyword evidence="2" id="KW-0521">NADP</keyword>
<dbReference type="GO" id="GO:0005783">
    <property type="term" value="C:endoplasmic reticulum"/>
    <property type="evidence" value="ECO:0007669"/>
    <property type="project" value="EnsemblFungi"/>
</dbReference>
<dbReference type="GO" id="GO:0004806">
    <property type="term" value="F:triacylglycerol lipase activity"/>
    <property type="evidence" value="ECO:0007669"/>
    <property type="project" value="EnsemblFungi"/>
</dbReference>
<dbReference type="InterPro" id="IPR020904">
    <property type="entry name" value="Sc_DH/Rdtase_CS"/>
</dbReference>
<name>G8ZS52_TORDE</name>
<dbReference type="EMBL" id="HE616744">
    <property type="protein sequence ID" value="CCE91344.1"/>
    <property type="molecule type" value="Genomic_DNA"/>
</dbReference>
<dbReference type="FunFam" id="3.40.50.720:FF:000261">
    <property type="entry name" value="NADPH-dependent 1-acyldihydroxyacetone phosphate reductase"/>
    <property type="match status" value="1"/>
</dbReference>
<gene>
    <name evidence="5" type="primary">TDEL0C04550</name>
    <name evidence="5" type="ORF">TDEL_0C04550</name>
</gene>
<dbReference type="PANTHER" id="PTHR44169">
    <property type="entry name" value="NADPH-DEPENDENT 1-ACYLDIHYDROXYACETONE PHOSPHATE REDUCTASE"/>
    <property type="match status" value="1"/>
</dbReference>
<proteinExistence type="inferred from homology"/>
<dbReference type="GO" id="GO:0006654">
    <property type="term" value="P:phosphatidic acid biosynthetic process"/>
    <property type="evidence" value="ECO:0007669"/>
    <property type="project" value="EnsemblFungi"/>
</dbReference>
<dbReference type="PRINTS" id="PR00080">
    <property type="entry name" value="SDRFAMILY"/>
</dbReference>
<dbReference type="InterPro" id="IPR002347">
    <property type="entry name" value="SDR_fam"/>
</dbReference>
<keyword evidence="6" id="KW-1185">Reference proteome</keyword>
<evidence type="ECO:0000256" key="1">
    <source>
        <dbReference type="ARBA" id="ARBA00006484"/>
    </source>
</evidence>
<dbReference type="Proteomes" id="UP000005627">
    <property type="component" value="Chromosome 3"/>
</dbReference>
<evidence type="ECO:0000313" key="5">
    <source>
        <dbReference type="EMBL" id="CCE91344.1"/>
    </source>
</evidence>
<dbReference type="CDD" id="cd05374">
    <property type="entry name" value="17beta-HSD-like_SDR_c"/>
    <property type="match status" value="1"/>
</dbReference>
<protein>
    <recommendedName>
        <fullName evidence="7">NADPH-dependent 1-acyldihydroxyacetone phosphate reductase</fullName>
    </recommendedName>
</protein>
<accession>G8ZS52</accession>
<dbReference type="HOGENOM" id="CLU_010194_2_9_1"/>
<evidence type="ECO:0000256" key="3">
    <source>
        <dbReference type="ARBA" id="ARBA00023002"/>
    </source>
</evidence>
<dbReference type="Gene3D" id="3.40.50.720">
    <property type="entry name" value="NAD(P)-binding Rossmann-like Domain"/>
    <property type="match status" value="1"/>
</dbReference>
<dbReference type="GO" id="GO:0000140">
    <property type="term" value="F:acylglycerone-phosphate reductase (NADP+) activity"/>
    <property type="evidence" value="ECO:0007669"/>
    <property type="project" value="EnsemblFungi"/>
</dbReference>
<dbReference type="OrthoDB" id="2102561at2759"/>
<dbReference type="AlphaFoldDB" id="G8ZS52"/>
<dbReference type="PANTHER" id="PTHR44169:SF6">
    <property type="entry name" value="NADPH-DEPENDENT 1-ACYLDIHYDROXYACETONE PHOSPHATE REDUCTASE"/>
    <property type="match status" value="1"/>
</dbReference>
<dbReference type="RefSeq" id="XP_003680555.1">
    <property type="nucleotide sequence ID" value="XM_003680507.1"/>
</dbReference>
<dbReference type="KEGG" id="tdl:TDEL_0C04550"/>
<dbReference type="eggNOG" id="KOG1209">
    <property type="taxonomic scope" value="Eukaryota"/>
</dbReference>
<dbReference type="InParanoid" id="G8ZS52"/>
<evidence type="ECO:0000256" key="2">
    <source>
        <dbReference type="ARBA" id="ARBA00022857"/>
    </source>
</evidence>
<dbReference type="STRING" id="1076872.G8ZS52"/>
<organism evidence="5 6">
    <name type="scientific">Torulaspora delbrueckii</name>
    <name type="common">Yeast</name>
    <name type="synonym">Candida colliculosa</name>
    <dbReference type="NCBI Taxonomy" id="4950"/>
    <lineage>
        <taxon>Eukaryota</taxon>
        <taxon>Fungi</taxon>
        <taxon>Dikarya</taxon>
        <taxon>Ascomycota</taxon>
        <taxon>Saccharomycotina</taxon>
        <taxon>Saccharomycetes</taxon>
        <taxon>Saccharomycetales</taxon>
        <taxon>Saccharomycetaceae</taxon>
        <taxon>Torulaspora</taxon>
    </lineage>
</organism>
<sequence length="291" mass="32816">MTTENSRKIAVVTGASSGIGFAIARELAQNGYKVYACARRVEPMEKLAKEFESGVIIPYRLDVTNGDEILELKRTLAAELPYRKLDLLYNNAGQSCTFPAIDVTNDMVEQCFKVNVFSHVNMCRELAQFLINAKGTIVFTGSIAGIGVLPFSSIYAASKAAIHQYARDLHLEMKPLGVRVINAITGGVNTDIADKRPLPATSMYNFKESMEVFQHRQQMAKRHSPMTAEAYAEKLVRDILSNRDPVDVYRGTFASRMSWAILFVPYWVLEWVVNRKFGMNKIYKVLRQKKE</sequence>
<dbReference type="SUPFAM" id="SSF51735">
    <property type="entry name" value="NAD(P)-binding Rossmann-fold domains"/>
    <property type="match status" value="1"/>
</dbReference>
<dbReference type="GO" id="GO:0019433">
    <property type="term" value="P:triglyceride catabolic process"/>
    <property type="evidence" value="ECO:0007669"/>
    <property type="project" value="EnsemblFungi"/>
</dbReference>
<dbReference type="Pfam" id="PF00106">
    <property type="entry name" value="adh_short"/>
    <property type="match status" value="1"/>
</dbReference>
<dbReference type="PROSITE" id="PS00061">
    <property type="entry name" value="ADH_SHORT"/>
    <property type="match status" value="1"/>
</dbReference>
<evidence type="ECO:0000256" key="4">
    <source>
        <dbReference type="RuleBase" id="RU000363"/>
    </source>
</evidence>
<dbReference type="PRINTS" id="PR00081">
    <property type="entry name" value="GDHRDH"/>
</dbReference>
<comment type="similarity">
    <text evidence="1 4">Belongs to the short-chain dehydrogenases/reductases (SDR) family.</text>
</comment>
<reference evidence="5 6" key="1">
    <citation type="journal article" date="2011" name="Proc. Natl. Acad. Sci. U.S.A.">
        <title>Evolutionary erosion of yeast sex chromosomes by mating-type switching accidents.</title>
        <authorList>
            <person name="Gordon J.L."/>
            <person name="Armisen D."/>
            <person name="Proux-Wera E."/>
            <person name="Oheigeartaigh S.S."/>
            <person name="Byrne K.P."/>
            <person name="Wolfe K.H."/>
        </authorList>
    </citation>
    <scope>NUCLEOTIDE SEQUENCE [LARGE SCALE GENOMIC DNA]</scope>
    <source>
        <strain evidence="6">ATCC 10662 / CBS 1146 / NBRC 0425 / NCYC 2629 / NRRL Y-866</strain>
    </source>
</reference>
<dbReference type="GeneID" id="11500679"/>
<dbReference type="InterPro" id="IPR036291">
    <property type="entry name" value="NAD(P)-bd_dom_sf"/>
</dbReference>
<dbReference type="GO" id="GO:0005811">
    <property type="term" value="C:lipid droplet"/>
    <property type="evidence" value="ECO:0007669"/>
    <property type="project" value="EnsemblFungi"/>
</dbReference>
<dbReference type="FunCoup" id="G8ZS52">
    <property type="interactions" value="285"/>
</dbReference>